<dbReference type="EMBL" id="RCMG01000436">
    <property type="protein sequence ID" value="KAG2854274.1"/>
    <property type="molecule type" value="Genomic_DNA"/>
</dbReference>
<dbReference type="EMBL" id="RCMV01000409">
    <property type="protein sequence ID" value="KAG3217654.1"/>
    <property type="molecule type" value="Genomic_DNA"/>
</dbReference>
<sequence>MVDVVLLLEPVAFHLRHDTEPKALLTRRRTGSSRLK</sequence>
<dbReference type="EMBL" id="RCMK01000296">
    <property type="protein sequence ID" value="KAG2937956.1"/>
    <property type="molecule type" value="Genomic_DNA"/>
</dbReference>
<dbReference type="EMBL" id="RCMI01000318">
    <property type="protein sequence ID" value="KAG2917803.1"/>
    <property type="molecule type" value="Genomic_DNA"/>
</dbReference>
<evidence type="ECO:0000313" key="2">
    <source>
        <dbReference type="EMBL" id="KAG2917803.1"/>
    </source>
</evidence>
<reference evidence="6 7" key="1">
    <citation type="submission" date="2018-01" db="EMBL/GenBank/DDBJ databases">
        <title>Draft genome of the strawberry crown rot pathogen Phytophthora cactorum.</title>
        <authorList>
            <person name="Armitage A.D."/>
            <person name="Lysoe E."/>
            <person name="Nellist C.F."/>
            <person name="Harrison R.J."/>
            <person name="Brurberg M.B."/>
        </authorList>
    </citation>
    <scope>NUCLEOTIDE SEQUENCE [LARGE SCALE GENOMIC DNA]</scope>
    <source>
        <strain evidence="6 7">10300</strain>
    </source>
</reference>
<evidence type="ECO:0000313" key="4">
    <source>
        <dbReference type="EMBL" id="KAG2980904.1"/>
    </source>
</evidence>
<dbReference type="Proteomes" id="UP000251314">
    <property type="component" value="Unassembled WGS sequence"/>
</dbReference>
<evidence type="ECO:0000313" key="7">
    <source>
        <dbReference type="Proteomes" id="UP000251314"/>
    </source>
</evidence>
<evidence type="ECO:0000313" key="6">
    <source>
        <dbReference type="EMBL" id="RAW32815.1"/>
    </source>
</evidence>
<gene>
    <name evidence="6" type="ORF">PC110_g10852</name>
    <name evidence="1" type="ORF">PC113_g13456</name>
    <name evidence="2" type="ORF">PC115_g10649</name>
    <name evidence="3" type="ORF">PC117_g11453</name>
    <name evidence="4" type="ORF">PC118_g10913</name>
    <name evidence="5" type="ORF">PC129_g11516</name>
</gene>
<dbReference type="Proteomes" id="UP000760860">
    <property type="component" value="Unassembled WGS sequence"/>
</dbReference>
<dbReference type="EMBL" id="RCML01000322">
    <property type="protein sequence ID" value="KAG2980904.1"/>
    <property type="molecule type" value="Genomic_DNA"/>
</dbReference>
<organism evidence="6 7">
    <name type="scientific">Phytophthora cactorum</name>
    <dbReference type="NCBI Taxonomy" id="29920"/>
    <lineage>
        <taxon>Eukaryota</taxon>
        <taxon>Sar</taxon>
        <taxon>Stramenopiles</taxon>
        <taxon>Oomycota</taxon>
        <taxon>Peronosporomycetes</taxon>
        <taxon>Peronosporales</taxon>
        <taxon>Peronosporaceae</taxon>
        <taxon>Phytophthora</taxon>
    </lineage>
</organism>
<keyword evidence="7" id="KW-1185">Reference proteome</keyword>
<dbReference type="AlphaFoldDB" id="A0A329S7V8"/>
<reference evidence="1" key="2">
    <citation type="submission" date="2018-10" db="EMBL/GenBank/DDBJ databases">
        <title>Effector identification in a new, highly contiguous assembly of the strawberry crown rot pathogen Phytophthora cactorum.</title>
        <authorList>
            <person name="Armitage A.D."/>
            <person name="Nellist C.F."/>
            <person name="Bates H."/>
            <person name="Vickerstaff R.J."/>
            <person name="Harrison R.J."/>
        </authorList>
    </citation>
    <scope>NUCLEOTIDE SEQUENCE</scope>
    <source>
        <strain evidence="1">15-7</strain>
        <strain evidence="2">4032</strain>
        <strain evidence="3">4040</strain>
        <strain evidence="4">P415</strain>
        <strain evidence="5">P421</strain>
    </source>
</reference>
<dbReference type="EMBL" id="MJFZ01000262">
    <property type="protein sequence ID" value="RAW32815.1"/>
    <property type="molecule type" value="Genomic_DNA"/>
</dbReference>
<proteinExistence type="predicted"/>
<evidence type="ECO:0000313" key="5">
    <source>
        <dbReference type="EMBL" id="KAG3217654.1"/>
    </source>
</evidence>
<evidence type="ECO:0000313" key="3">
    <source>
        <dbReference type="EMBL" id="KAG2937956.1"/>
    </source>
</evidence>
<dbReference type="Proteomes" id="UP000697107">
    <property type="component" value="Unassembled WGS sequence"/>
</dbReference>
<comment type="caution">
    <text evidence="6">The sequence shown here is derived from an EMBL/GenBank/DDBJ whole genome shotgun (WGS) entry which is preliminary data.</text>
</comment>
<accession>A0A329S7V8</accession>
<protein>
    <submittedName>
        <fullName evidence="6">Uncharacterized protein</fullName>
    </submittedName>
</protein>
<dbReference type="Proteomes" id="UP000735874">
    <property type="component" value="Unassembled WGS sequence"/>
</dbReference>
<name>A0A329S7V8_9STRA</name>
<dbReference type="VEuPathDB" id="FungiDB:PC110_g10852"/>
<dbReference type="Proteomes" id="UP000774804">
    <property type="component" value="Unassembled WGS sequence"/>
</dbReference>
<evidence type="ECO:0000313" key="1">
    <source>
        <dbReference type="EMBL" id="KAG2854274.1"/>
    </source>
</evidence>
<dbReference type="Proteomes" id="UP000736787">
    <property type="component" value="Unassembled WGS sequence"/>
</dbReference>